<organism evidence="1 2">
    <name type="scientific">Rotaria magnacalcarata</name>
    <dbReference type="NCBI Taxonomy" id="392030"/>
    <lineage>
        <taxon>Eukaryota</taxon>
        <taxon>Metazoa</taxon>
        <taxon>Spiralia</taxon>
        <taxon>Gnathifera</taxon>
        <taxon>Rotifera</taxon>
        <taxon>Eurotatoria</taxon>
        <taxon>Bdelloidea</taxon>
        <taxon>Philodinida</taxon>
        <taxon>Philodinidae</taxon>
        <taxon>Rotaria</taxon>
    </lineage>
</organism>
<comment type="caution">
    <text evidence="1">The sequence shown here is derived from an EMBL/GenBank/DDBJ whole genome shotgun (WGS) entry which is preliminary data.</text>
</comment>
<feature type="non-terminal residue" evidence="1">
    <location>
        <position position="1"/>
    </location>
</feature>
<accession>A0A8S2YRY7</accession>
<proteinExistence type="predicted"/>
<gene>
    <name evidence="1" type="ORF">SMN809_LOCUS37994</name>
</gene>
<name>A0A8S2YRY7_9BILA</name>
<evidence type="ECO:0000313" key="1">
    <source>
        <dbReference type="EMBL" id="CAF4574296.1"/>
    </source>
</evidence>
<evidence type="ECO:0000313" key="2">
    <source>
        <dbReference type="Proteomes" id="UP000676336"/>
    </source>
</evidence>
<sequence>SGNYYDNPSCIAEAKYAFQTDKKVFLVKIQNNPILGWNSDPFDGKLFFNSFGSDLYFDLEYGRLLIELVR</sequence>
<dbReference type="Proteomes" id="UP000676336">
    <property type="component" value="Unassembled WGS sequence"/>
</dbReference>
<dbReference type="AlphaFoldDB" id="A0A8S2YRY7"/>
<protein>
    <submittedName>
        <fullName evidence="1">Uncharacterized protein</fullName>
    </submittedName>
</protein>
<dbReference type="EMBL" id="CAJOBI010098029">
    <property type="protein sequence ID" value="CAF4574296.1"/>
    <property type="molecule type" value="Genomic_DNA"/>
</dbReference>
<reference evidence="1" key="1">
    <citation type="submission" date="2021-02" db="EMBL/GenBank/DDBJ databases">
        <authorList>
            <person name="Nowell W R."/>
        </authorList>
    </citation>
    <scope>NUCLEOTIDE SEQUENCE</scope>
</reference>